<dbReference type="Proteomes" id="UP000807342">
    <property type="component" value="Unassembled WGS sequence"/>
</dbReference>
<protein>
    <submittedName>
        <fullName evidence="1">Uncharacterized protein</fullName>
    </submittedName>
</protein>
<reference evidence="1" key="1">
    <citation type="submission" date="2020-11" db="EMBL/GenBank/DDBJ databases">
        <authorList>
            <consortium name="DOE Joint Genome Institute"/>
            <person name="Ahrendt S."/>
            <person name="Riley R."/>
            <person name="Andreopoulos W."/>
            <person name="Labutti K."/>
            <person name="Pangilinan J."/>
            <person name="Ruiz-Duenas F.J."/>
            <person name="Barrasa J.M."/>
            <person name="Sanchez-Garcia M."/>
            <person name="Camarero S."/>
            <person name="Miyauchi S."/>
            <person name="Serrano A."/>
            <person name="Linde D."/>
            <person name="Babiker R."/>
            <person name="Drula E."/>
            <person name="Ayuso-Fernandez I."/>
            <person name="Pacheco R."/>
            <person name="Padilla G."/>
            <person name="Ferreira P."/>
            <person name="Barriuso J."/>
            <person name="Kellner H."/>
            <person name="Castanera R."/>
            <person name="Alfaro M."/>
            <person name="Ramirez L."/>
            <person name="Pisabarro A.G."/>
            <person name="Kuo A."/>
            <person name="Tritt A."/>
            <person name="Lipzen A."/>
            <person name="He G."/>
            <person name="Yan M."/>
            <person name="Ng V."/>
            <person name="Cullen D."/>
            <person name="Martin F."/>
            <person name="Rosso M.-N."/>
            <person name="Henrissat B."/>
            <person name="Hibbett D."/>
            <person name="Martinez A.T."/>
            <person name="Grigoriev I.V."/>
        </authorList>
    </citation>
    <scope>NUCLEOTIDE SEQUENCE</scope>
    <source>
        <strain evidence="1">MF-IS2</strain>
    </source>
</reference>
<name>A0A9P6BVU8_9AGAR</name>
<accession>A0A9P6BVU8</accession>
<proteinExistence type="predicted"/>
<comment type="caution">
    <text evidence="1">The sequence shown here is derived from an EMBL/GenBank/DDBJ whole genome shotgun (WGS) entry which is preliminary data.</text>
</comment>
<evidence type="ECO:0000313" key="1">
    <source>
        <dbReference type="EMBL" id="KAF9439750.1"/>
    </source>
</evidence>
<evidence type="ECO:0000313" key="2">
    <source>
        <dbReference type="Proteomes" id="UP000807342"/>
    </source>
</evidence>
<dbReference type="AlphaFoldDB" id="A0A9P6BVU8"/>
<organism evidence="1 2">
    <name type="scientific">Macrolepiota fuliginosa MF-IS2</name>
    <dbReference type="NCBI Taxonomy" id="1400762"/>
    <lineage>
        <taxon>Eukaryota</taxon>
        <taxon>Fungi</taxon>
        <taxon>Dikarya</taxon>
        <taxon>Basidiomycota</taxon>
        <taxon>Agaricomycotina</taxon>
        <taxon>Agaricomycetes</taxon>
        <taxon>Agaricomycetidae</taxon>
        <taxon>Agaricales</taxon>
        <taxon>Agaricineae</taxon>
        <taxon>Agaricaceae</taxon>
        <taxon>Macrolepiota</taxon>
    </lineage>
</organism>
<sequence>MYSTYAIQFSLYSHSILSNNQLTLTNLDDLNVVLLDSEECPNRIWLVAGSSASGAELTGISTSKDAECRPEVSSEWEVIKGAVK</sequence>
<dbReference type="EMBL" id="MU153518">
    <property type="protein sequence ID" value="KAF9439750.1"/>
    <property type="molecule type" value="Genomic_DNA"/>
</dbReference>
<keyword evidence="2" id="KW-1185">Reference proteome</keyword>
<gene>
    <name evidence="1" type="ORF">P691DRAFT_768978</name>
</gene>